<organism evidence="2 3">
    <name type="scientific">Lasiodiplodia hormozganensis</name>
    <dbReference type="NCBI Taxonomy" id="869390"/>
    <lineage>
        <taxon>Eukaryota</taxon>
        <taxon>Fungi</taxon>
        <taxon>Dikarya</taxon>
        <taxon>Ascomycota</taxon>
        <taxon>Pezizomycotina</taxon>
        <taxon>Dothideomycetes</taxon>
        <taxon>Dothideomycetes incertae sedis</taxon>
        <taxon>Botryosphaeriales</taxon>
        <taxon>Botryosphaeriaceae</taxon>
        <taxon>Lasiodiplodia</taxon>
    </lineage>
</organism>
<evidence type="ECO:0000313" key="2">
    <source>
        <dbReference type="EMBL" id="KAK0642744.1"/>
    </source>
</evidence>
<name>A0AA39XZ26_9PEZI</name>
<feature type="region of interest" description="Disordered" evidence="1">
    <location>
        <begin position="178"/>
        <end position="207"/>
    </location>
</feature>
<proteinExistence type="predicted"/>
<dbReference type="AlphaFoldDB" id="A0AA39XZ26"/>
<sequence length="517" mass="57730">MCDSPRDTLPLPAEITRRILFFVSEPTITYDGRKRTYKYDRPRNLHHPPDDIQNARLVCKTFADLGAEFLFQNLIMSADHRQLAHVKEIAEHKRLCKAVRSLYYDSRTAPAMWVHYDDDSTSDSANDQWSVSHRRKQDRYYHEQEDIFNQALDTECLRTALATTLTAVTRVRCKPRQRFYRPRDPGDVSSPTRNHAAATNKDDGGPADARPLYHLAAAMTGVPAHNIRTLSLAFDVTLLADAKLAPARFASLRAALAPVTNLTLAIRASDDDYPGVDDDDPGSGLSAAAAAPSDRFARYAEAFGTHSSTASLCRALLADPATLAALVDATSPALHRFKLNLSADGRRRSGYAAFRYDDALPLSCYLGSAASDASRWPAMRYLYLGCVGVTQDELVPFLLARRRTLAFVEFDRVTLHQGQWCVVGAVVLNACPTWRWAKMSGLRQVERRRDVVDLPMEVVEAIKEVEEEEEGRWSGEKREGPRRVRWDECYFAEEDGSSTLFGGVDPETEGPGYGNPV</sequence>
<evidence type="ECO:0008006" key="4">
    <source>
        <dbReference type="Google" id="ProtNLM"/>
    </source>
</evidence>
<evidence type="ECO:0000313" key="3">
    <source>
        <dbReference type="Proteomes" id="UP001175001"/>
    </source>
</evidence>
<dbReference type="EMBL" id="JAUJDW010000068">
    <property type="protein sequence ID" value="KAK0642744.1"/>
    <property type="molecule type" value="Genomic_DNA"/>
</dbReference>
<gene>
    <name evidence="2" type="ORF">DIS24_g8755</name>
</gene>
<dbReference type="Proteomes" id="UP001175001">
    <property type="component" value="Unassembled WGS sequence"/>
</dbReference>
<feature type="region of interest" description="Disordered" evidence="1">
    <location>
        <begin position="497"/>
        <end position="517"/>
    </location>
</feature>
<comment type="caution">
    <text evidence="2">The sequence shown here is derived from an EMBL/GenBank/DDBJ whole genome shotgun (WGS) entry which is preliminary data.</text>
</comment>
<keyword evidence="3" id="KW-1185">Reference proteome</keyword>
<reference evidence="2" key="1">
    <citation type="submission" date="2023-06" db="EMBL/GenBank/DDBJ databases">
        <title>Multi-omics analyses reveal the molecular pathogenesis toolkit of Lasiodiplodia hormozganensis, a cross-kingdom pathogen.</title>
        <authorList>
            <person name="Felix C."/>
            <person name="Meneses R."/>
            <person name="Goncalves M.F.M."/>
            <person name="Tilleman L."/>
            <person name="Duarte A.S."/>
            <person name="Jorrin-Novo J.V."/>
            <person name="Van De Peer Y."/>
            <person name="Deforce D."/>
            <person name="Van Nieuwerburgh F."/>
            <person name="Esteves A.C."/>
            <person name="Alves A."/>
        </authorList>
    </citation>
    <scope>NUCLEOTIDE SEQUENCE</scope>
    <source>
        <strain evidence="2">CBS 339.90</strain>
    </source>
</reference>
<protein>
    <recommendedName>
        <fullName evidence="4">F-box domain-containing protein</fullName>
    </recommendedName>
</protein>
<evidence type="ECO:0000256" key="1">
    <source>
        <dbReference type="SAM" id="MobiDB-lite"/>
    </source>
</evidence>
<accession>A0AA39XZ26</accession>